<evidence type="ECO:0000313" key="10">
    <source>
        <dbReference type="Proteomes" id="UP000654075"/>
    </source>
</evidence>
<dbReference type="Gene3D" id="3.40.30.10">
    <property type="entry name" value="Glutaredoxin"/>
    <property type="match status" value="1"/>
</dbReference>
<dbReference type="OrthoDB" id="44061at2759"/>
<dbReference type="PROSITE" id="PS51354">
    <property type="entry name" value="GLUTAREDOXIN_2"/>
    <property type="match status" value="1"/>
</dbReference>
<dbReference type="EMBL" id="CAJNNV010031635">
    <property type="protein sequence ID" value="CAE8637173.1"/>
    <property type="molecule type" value="Genomic_DNA"/>
</dbReference>
<dbReference type="Proteomes" id="UP000654075">
    <property type="component" value="Unassembled WGS sequence"/>
</dbReference>
<evidence type="ECO:0000256" key="1">
    <source>
        <dbReference type="ARBA" id="ARBA00001947"/>
    </source>
</evidence>
<dbReference type="Pfam" id="PF01641">
    <property type="entry name" value="SelR"/>
    <property type="match status" value="1"/>
</dbReference>
<dbReference type="InterPro" id="IPR011057">
    <property type="entry name" value="Mss4-like_sf"/>
</dbReference>
<dbReference type="PRINTS" id="PR00160">
    <property type="entry name" value="GLUTAREDOXIN"/>
</dbReference>
<evidence type="ECO:0000259" key="8">
    <source>
        <dbReference type="PROSITE" id="PS51790"/>
    </source>
</evidence>
<dbReference type="SUPFAM" id="SSF51316">
    <property type="entry name" value="Mss4-like"/>
    <property type="match status" value="1"/>
</dbReference>
<evidence type="ECO:0000256" key="7">
    <source>
        <dbReference type="ARBA" id="ARBA00023284"/>
    </source>
</evidence>
<accession>A0A813HHK4</accession>
<comment type="cofactor">
    <cofactor evidence="1">
        <name>Zn(2+)</name>
        <dbReference type="ChEBI" id="CHEBI:29105"/>
    </cofactor>
</comment>
<evidence type="ECO:0000313" key="9">
    <source>
        <dbReference type="EMBL" id="CAE8637173.1"/>
    </source>
</evidence>
<dbReference type="SUPFAM" id="SSF52833">
    <property type="entry name" value="Thioredoxin-like"/>
    <property type="match status" value="1"/>
</dbReference>
<comment type="caution">
    <text evidence="9">The sequence shown here is derived from an EMBL/GenBank/DDBJ whole genome shotgun (WGS) entry which is preliminary data.</text>
</comment>
<dbReference type="OMA" id="TRCGSHL"/>
<dbReference type="InterPro" id="IPR002109">
    <property type="entry name" value="Glutaredoxin"/>
</dbReference>
<evidence type="ECO:0000256" key="2">
    <source>
        <dbReference type="ARBA" id="ARBA00007174"/>
    </source>
</evidence>
<dbReference type="PROSITE" id="PS00195">
    <property type="entry name" value="GLUTAREDOXIN_1"/>
    <property type="match status" value="1"/>
</dbReference>
<comment type="similarity">
    <text evidence="2">Belongs to the MsrB Met sulfoxide reductase family.</text>
</comment>
<name>A0A813HHK4_POLGL</name>
<reference evidence="9" key="1">
    <citation type="submission" date="2021-02" db="EMBL/GenBank/DDBJ databases">
        <authorList>
            <person name="Dougan E. K."/>
            <person name="Rhodes N."/>
            <person name="Thang M."/>
            <person name="Chan C."/>
        </authorList>
    </citation>
    <scope>NUCLEOTIDE SEQUENCE</scope>
</reference>
<dbReference type="InterPro" id="IPR002579">
    <property type="entry name" value="Met_Sox_Rdtase_MsrB_dom"/>
</dbReference>
<feature type="domain" description="MsrB" evidence="8">
    <location>
        <begin position="219"/>
        <end position="334"/>
    </location>
</feature>
<keyword evidence="5" id="KW-0560">Oxidoreductase</keyword>
<evidence type="ECO:0000256" key="6">
    <source>
        <dbReference type="ARBA" id="ARBA00023157"/>
    </source>
</evidence>
<gene>
    <name evidence="9" type="ORF">PGLA1383_LOCUS52561</name>
</gene>
<evidence type="ECO:0000256" key="4">
    <source>
        <dbReference type="ARBA" id="ARBA00022833"/>
    </source>
</evidence>
<dbReference type="InterPro" id="IPR036249">
    <property type="entry name" value="Thioredoxin-like_sf"/>
</dbReference>
<dbReference type="GO" id="GO:0006979">
    <property type="term" value="P:response to oxidative stress"/>
    <property type="evidence" value="ECO:0007669"/>
    <property type="project" value="InterPro"/>
</dbReference>
<dbReference type="InterPro" id="IPR028427">
    <property type="entry name" value="Met_Sox_Rdtase_MsrB"/>
</dbReference>
<dbReference type="AlphaFoldDB" id="A0A813HHK4"/>
<dbReference type="InterPro" id="IPR011767">
    <property type="entry name" value="GLR_AS"/>
</dbReference>
<keyword evidence="10" id="KW-1185">Reference proteome</keyword>
<dbReference type="GO" id="GO:0033743">
    <property type="term" value="F:peptide-methionine (R)-S-oxide reductase activity"/>
    <property type="evidence" value="ECO:0007669"/>
    <property type="project" value="InterPro"/>
</dbReference>
<dbReference type="PANTHER" id="PTHR46081:SF8">
    <property type="entry name" value="PEPTIDE METHIONINE SULFOXIDE REDUCTASE 2"/>
    <property type="match status" value="1"/>
</dbReference>
<dbReference type="InterPro" id="IPR014025">
    <property type="entry name" value="Glutaredoxin_subgr"/>
</dbReference>
<dbReference type="GO" id="GO:0046872">
    <property type="term" value="F:metal ion binding"/>
    <property type="evidence" value="ECO:0007669"/>
    <property type="project" value="UniProtKB-KW"/>
</dbReference>
<dbReference type="Pfam" id="PF00462">
    <property type="entry name" value="Glutaredoxin"/>
    <property type="match status" value="1"/>
</dbReference>
<protein>
    <recommendedName>
        <fullName evidence="8">MsrB domain-containing protein</fullName>
    </recommendedName>
</protein>
<evidence type="ECO:0000256" key="3">
    <source>
        <dbReference type="ARBA" id="ARBA00022723"/>
    </source>
</evidence>
<proteinExistence type="inferred from homology"/>
<keyword evidence="6" id="KW-1015">Disulfide bond</keyword>
<dbReference type="PROSITE" id="PS51790">
    <property type="entry name" value="MSRB"/>
    <property type="match status" value="1"/>
</dbReference>
<sequence length="334" mass="35561">MAKLGAAAALARPSFAPSVSRSLGAVSHSYSLEQSRQSLRSSSETAGPQSFAVRAVSAASAAFLAQRVARTASGMSRSRKVSAAAVATDAAAEVGVDPYLKARLEEMIALQPVIIFSKSWCPYCAKAKEALKQQGIEYALCELDTLGPEVEAQVQDVMGEMTGARSVPRVFFGGSFIGGGTETERLAAEGALKGLAEQALERNQRMLANKGDYSLTKSEEEWRAALDPKLYGMLRQRGTEAPGSHEYDQFLPKSGHFSCAGCNLPLYSASSKFASSCGWPVFDKCYGSDDLGQHVLGQPDGSGSLEIVCTRCGSHLGHVFYDSVTETNPNGERH</sequence>
<dbReference type="GO" id="GO:0030091">
    <property type="term" value="P:protein repair"/>
    <property type="evidence" value="ECO:0007669"/>
    <property type="project" value="InterPro"/>
</dbReference>
<keyword evidence="3" id="KW-0479">Metal-binding</keyword>
<evidence type="ECO:0000256" key="5">
    <source>
        <dbReference type="ARBA" id="ARBA00023002"/>
    </source>
</evidence>
<keyword evidence="7" id="KW-0676">Redox-active center</keyword>
<organism evidence="9 10">
    <name type="scientific">Polarella glacialis</name>
    <name type="common">Dinoflagellate</name>
    <dbReference type="NCBI Taxonomy" id="89957"/>
    <lineage>
        <taxon>Eukaryota</taxon>
        <taxon>Sar</taxon>
        <taxon>Alveolata</taxon>
        <taxon>Dinophyceae</taxon>
        <taxon>Suessiales</taxon>
        <taxon>Suessiaceae</taxon>
        <taxon>Polarella</taxon>
    </lineage>
</organism>
<dbReference type="Gene3D" id="2.170.150.20">
    <property type="entry name" value="Peptide methionine sulfoxide reductase"/>
    <property type="match status" value="1"/>
</dbReference>
<keyword evidence="4" id="KW-0862">Zinc</keyword>
<dbReference type="PANTHER" id="PTHR46081">
    <property type="entry name" value="PEPTIDE METHIONINE SULFOXIDE REDUCTASE 2"/>
    <property type="match status" value="1"/>
</dbReference>